<dbReference type="PROSITE" id="PS51257">
    <property type="entry name" value="PROKAR_LIPOPROTEIN"/>
    <property type="match status" value="1"/>
</dbReference>
<dbReference type="RefSeq" id="WP_152211503.1">
    <property type="nucleotide sequence ID" value="NZ_WFLN01000004.1"/>
</dbReference>
<dbReference type="EMBL" id="WFLN01000004">
    <property type="protein sequence ID" value="KAB8033417.1"/>
    <property type="molecule type" value="Genomic_DNA"/>
</dbReference>
<sequence length="399" mass="43426">MSKIFISFFYIFISSIIFSCGNLKTQNLGFKLKSPNLPKFSNYSTFTSFAPFHIPISITSNAGFSFTGTLQAGANTISLPVATSLTLTIGYLAIGLSGSQTLAQQCNSNNNQTTSVLYTELTQTLSIDETTSSIDINFPNPFTLVNFDHFGFKILDSSNANAANATVYLEDVISKSSIIDPCKKTPLSESVDSGGRYPTDIPIYSSSGQFRFRVVTTDGTTQIFTPTLPKGSSTAKFYFMQIGGAGTLTPMNESTDSFLDDEISIATRRDSLNRNPRYADIASYTFSPPDISSGMTSFYPNSQSNSNNRSFVAKCQITLSVSGTHGAIVYPFQTCNMNITNIFTDLTALTAGTSYFLDAYLLDSENFLASNTTAASPYTPIVTSTPYQYSFKVPLTYMK</sequence>
<keyword evidence="2" id="KW-1185">Reference proteome</keyword>
<evidence type="ECO:0000313" key="1">
    <source>
        <dbReference type="EMBL" id="KAB8033417.1"/>
    </source>
</evidence>
<protein>
    <recommendedName>
        <fullName evidence="3">Lipoprotein</fullName>
    </recommendedName>
</protein>
<name>A0A833JHD5_9BACT</name>
<dbReference type="AlphaFoldDB" id="A0A833JHD5"/>
<evidence type="ECO:0008006" key="3">
    <source>
        <dbReference type="Google" id="ProtNLM"/>
    </source>
</evidence>
<gene>
    <name evidence="1" type="ORF">GCL57_01570</name>
</gene>
<dbReference type="Proteomes" id="UP000442694">
    <property type="component" value="Unassembled WGS sequence"/>
</dbReference>
<accession>A0A833JHD5</accession>
<comment type="caution">
    <text evidence="1">The sequence shown here is derived from an EMBL/GenBank/DDBJ whole genome shotgun (WGS) entry which is preliminary data.</text>
</comment>
<organism evidence="1 2">
    <name type="scientific">Fluviispira multicolorata</name>
    <dbReference type="NCBI Taxonomy" id="2654512"/>
    <lineage>
        <taxon>Bacteria</taxon>
        <taxon>Pseudomonadati</taxon>
        <taxon>Bdellovibrionota</taxon>
        <taxon>Oligoflexia</taxon>
        <taxon>Silvanigrellales</taxon>
        <taxon>Silvanigrellaceae</taxon>
        <taxon>Fluviispira</taxon>
    </lineage>
</organism>
<reference evidence="1 2" key="1">
    <citation type="submission" date="2019-10" db="EMBL/GenBank/DDBJ databases">
        <title>New genus of Silvanigrellaceae.</title>
        <authorList>
            <person name="Pitt A."/>
            <person name="Hahn M.W."/>
        </authorList>
    </citation>
    <scope>NUCLEOTIDE SEQUENCE [LARGE SCALE GENOMIC DNA]</scope>
    <source>
        <strain evidence="1 2">33A1-SZDP</strain>
    </source>
</reference>
<proteinExistence type="predicted"/>
<evidence type="ECO:0000313" key="2">
    <source>
        <dbReference type="Proteomes" id="UP000442694"/>
    </source>
</evidence>